<dbReference type="Pfam" id="PF13340">
    <property type="entry name" value="DUF4096"/>
    <property type="match status" value="1"/>
</dbReference>
<gene>
    <name evidence="2" type="ORF">FHS81_002724</name>
</gene>
<dbReference type="InterPro" id="IPR025161">
    <property type="entry name" value="IS402-like_dom"/>
</dbReference>
<comment type="caution">
    <text evidence="2">The sequence shown here is derived from an EMBL/GenBank/DDBJ whole genome shotgun (WGS) entry which is preliminary data.</text>
</comment>
<evidence type="ECO:0000313" key="2">
    <source>
        <dbReference type="EMBL" id="MBB3810622.1"/>
    </source>
</evidence>
<sequence length="182" mass="19560">MAKKVLPDEFWAEIVSLMPVEVARPKGGGPRVGNREALLGILFVLYTGIPWERLPCEVAGCSGMTCWRNGRVSAFGIASSGICSTGIPLAVILTGANRHDIIALTDVVDAVHPVEGKRGRPRKHPGKLHADEGYEFVRCRRDLRKGALRLASQGAASKVRPSWANIVGWLNAHSRGSTNSAA</sequence>
<protein>
    <recommendedName>
        <fullName evidence="1">Insertion element IS402-like domain-containing protein</fullName>
    </recommendedName>
</protein>
<name>A0A7W6EIC7_9HYPH</name>
<organism evidence="2 3">
    <name type="scientific">Pseudochelatococcus contaminans</name>
    <dbReference type="NCBI Taxonomy" id="1538103"/>
    <lineage>
        <taxon>Bacteria</taxon>
        <taxon>Pseudomonadati</taxon>
        <taxon>Pseudomonadota</taxon>
        <taxon>Alphaproteobacteria</taxon>
        <taxon>Hyphomicrobiales</taxon>
        <taxon>Chelatococcaceae</taxon>
        <taxon>Pseudochelatococcus</taxon>
    </lineage>
</organism>
<keyword evidence="3" id="KW-1185">Reference proteome</keyword>
<proteinExistence type="predicted"/>
<reference evidence="2 3" key="1">
    <citation type="submission" date="2020-08" db="EMBL/GenBank/DDBJ databases">
        <title>Genomic Encyclopedia of Type Strains, Phase IV (KMG-IV): sequencing the most valuable type-strain genomes for metagenomic binning, comparative biology and taxonomic classification.</title>
        <authorList>
            <person name="Goeker M."/>
        </authorList>
    </citation>
    <scope>NUCLEOTIDE SEQUENCE [LARGE SCALE GENOMIC DNA]</scope>
    <source>
        <strain evidence="2 3">DSM 28760</strain>
    </source>
</reference>
<dbReference type="AlphaFoldDB" id="A0A7W6EIC7"/>
<dbReference type="EMBL" id="JACICC010000007">
    <property type="protein sequence ID" value="MBB3810622.1"/>
    <property type="molecule type" value="Genomic_DNA"/>
</dbReference>
<dbReference type="PANTHER" id="PTHR30007:SF1">
    <property type="entry name" value="BLR1914 PROTEIN"/>
    <property type="match status" value="1"/>
</dbReference>
<dbReference type="PANTHER" id="PTHR30007">
    <property type="entry name" value="PHP DOMAIN PROTEIN"/>
    <property type="match status" value="1"/>
</dbReference>
<evidence type="ECO:0000259" key="1">
    <source>
        <dbReference type="Pfam" id="PF13340"/>
    </source>
</evidence>
<dbReference type="Proteomes" id="UP000537592">
    <property type="component" value="Unassembled WGS sequence"/>
</dbReference>
<feature type="domain" description="Insertion element IS402-like" evidence="1">
    <location>
        <begin position="6"/>
        <end position="69"/>
    </location>
</feature>
<accession>A0A7W6EIC7</accession>
<evidence type="ECO:0000313" key="3">
    <source>
        <dbReference type="Proteomes" id="UP000537592"/>
    </source>
</evidence>